<keyword evidence="7" id="KW-0131">Cell cycle</keyword>
<dbReference type="PANTHER" id="PTHR46765">
    <property type="entry name" value="P-LOOP CONTAINING NUCLEOSIDE TRIPHOSPHATE HYDROLASES SUPERFAMILY PROTEIN"/>
    <property type="match status" value="1"/>
</dbReference>
<feature type="region of interest" description="Disordered" evidence="9">
    <location>
        <begin position="79"/>
        <end position="99"/>
    </location>
</feature>
<evidence type="ECO:0000256" key="9">
    <source>
        <dbReference type="SAM" id="MobiDB-lite"/>
    </source>
</evidence>
<gene>
    <name evidence="11" type="ORF">RUM43_002233</name>
</gene>
<keyword evidence="6" id="KW-0539">Nucleus</keyword>
<dbReference type="InterPro" id="IPR003959">
    <property type="entry name" value="ATPase_AAA_core"/>
</dbReference>
<evidence type="ECO:0000256" key="6">
    <source>
        <dbReference type="ARBA" id="ARBA00023242"/>
    </source>
</evidence>
<organism evidence="11 12">
    <name type="scientific">Polyplax serrata</name>
    <name type="common">Common mouse louse</name>
    <dbReference type="NCBI Taxonomy" id="468196"/>
    <lineage>
        <taxon>Eukaryota</taxon>
        <taxon>Metazoa</taxon>
        <taxon>Ecdysozoa</taxon>
        <taxon>Arthropoda</taxon>
        <taxon>Hexapoda</taxon>
        <taxon>Insecta</taxon>
        <taxon>Pterygota</taxon>
        <taxon>Neoptera</taxon>
        <taxon>Paraneoptera</taxon>
        <taxon>Psocodea</taxon>
        <taxon>Troctomorpha</taxon>
        <taxon>Phthiraptera</taxon>
        <taxon>Anoplura</taxon>
        <taxon>Polyplacidae</taxon>
        <taxon>Polyplax</taxon>
    </lineage>
</organism>
<evidence type="ECO:0000259" key="10">
    <source>
        <dbReference type="SMART" id="SM00382"/>
    </source>
</evidence>
<evidence type="ECO:0000313" key="11">
    <source>
        <dbReference type="EMBL" id="KAK6628421.1"/>
    </source>
</evidence>
<evidence type="ECO:0000256" key="5">
    <source>
        <dbReference type="ARBA" id="ARBA00023125"/>
    </source>
</evidence>
<dbReference type="Pfam" id="PF00004">
    <property type="entry name" value="AAA"/>
    <property type="match status" value="1"/>
</dbReference>
<evidence type="ECO:0000256" key="3">
    <source>
        <dbReference type="ARBA" id="ARBA00022741"/>
    </source>
</evidence>
<dbReference type="InterPro" id="IPR047854">
    <property type="entry name" value="RFC_lid"/>
</dbReference>
<evidence type="ECO:0000256" key="1">
    <source>
        <dbReference type="ARBA" id="ARBA00004123"/>
    </source>
</evidence>
<protein>
    <recommendedName>
        <fullName evidence="10">AAA+ ATPase domain-containing protein</fullName>
    </recommendedName>
</protein>
<dbReference type="GO" id="GO:0006260">
    <property type="term" value="P:DNA replication"/>
    <property type="evidence" value="ECO:0007669"/>
    <property type="project" value="UniProtKB-KW"/>
</dbReference>
<dbReference type="InterPro" id="IPR053016">
    <property type="entry name" value="CTF18-RFC_complex"/>
</dbReference>
<comment type="subcellular location">
    <subcellularLocation>
        <location evidence="1">Nucleus</location>
    </subcellularLocation>
</comment>
<comment type="caution">
    <text evidence="11">The sequence shown here is derived from an EMBL/GenBank/DDBJ whole genome shotgun (WGS) entry which is preliminary data.</text>
</comment>
<dbReference type="GO" id="GO:0003677">
    <property type="term" value="F:DNA binding"/>
    <property type="evidence" value="ECO:0007669"/>
    <property type="project" value="UniProtKB-KW"/>
</dbReference>
<evidence type="ECO:0000256" key="8">
    <source>
        <dbReference type="ARBA" id="ARBA00043975"/>
    </source>
</evidence>
<keyword evidence="2" id="KW-0235">DNA replication</keyword>
<dbReference type="PANTHER" id="PTHR46765:SF1">
    <property type="entry name" value="P-LOOP CONTAINING NUCLEOSIDE TRIPHOSPHATE HYDROLASES SUPERFAMILY PROTEIN"/>
    <property type="match status" value="1"/>
</dbReference>
<keyword evidence="4" id="KW-0067">ATP-binding</keyword>
<keyword evidence="3" id="KW-0547">Nucleotide-binding</keyword>
<dbReference type="SUPFAM" id="SSF52540">
    <property type="entry name" value="P-loop containing nucleoside triphosphate hydrolases"/>
    <property type="match status" value="1"/>
</dbReference>
<sequence length="639" mass="73409">MKMDEYPNPDEEYEMLHIDEMEAMVEMEKEMLMAYQNTKPRRSKNSLNFDNVDMKECIDPVKKNAERTEAMNSVNCGEIDTSKKRSASATSLEDMTSDLEVDVQPSKKRKLNPVLNGSCFVEDCSEYGITSFRVPKWPFIKISTSNGDKLYVKINENEPLEDMSLKFRNKSTSSSLLETPYSALRTLIEESFKEKLMREKEEDDHIDIEMSDKADLWVEQYKPRTYFDLLSDEAVNRTLLNWLKMWDKVVFKKELKDRMVSNQNNHNSENEQRTNLIKTLDSDGRPYYKIALLCGPPGLGKTTLAHIAARMAGYNAIEVNASDDRSIESLSLKLDNSTQMQPVMGKCRPTCLILDEIDGAPTATVDYLLKYVNNKCSEKGKKGKKENVKIVKRPIICICNELYTPSLRQLRQQAFVVHFPNTSATKLTQRLMEICKKQNIKTDVSALTMLCDKAQNDIRSCISTLHFFKNKNGQRFKSSDVLKSMVGLKDIQKSVFSIWKEIFHNPIKRTGVFQKALNKAVEDEVSSHVNYSKKGMDKLQNVVQICQAAGDYERLMEGIYENYLKSKSSGGAEAIQTGLEWFCWYDQVDTVIKKRQNYSLMPYLPYSFAMWQSLFSSNGFWKISYPSAGYEVSPTLTFH</sequence>
<reference evidence="11 12" key="1">
    <citation type="submission" date="2023-10" db="EMBL/GenBank/DDBJ databases">
        <title>Genomes of two closely related lineages of the louse Polyplax serrata with different host specificities.</title>
        <authorList>
            <person name="Martinu J."/>
            <person name="Tarabai H."/>
            <person name="Stefka J."/>
            <person name="Hypsa V."/>
        </authorList>
    </citation>
    <scope>NUCLEOTIDE SEQUENCE [LARGE SCALE GENOMIC DNA]</scope>
    <source>
        <strain evidence="11">HR10_N</strain>
    </source>
</reference>
<dbReference type="InterPro" id="IPR003593">
    <property type="entry name" value="AAA+_ATPase"/>
</dbReference>
<dbReference type="Gene3D" id="1.10.8.60">
    <property type="match status" value="1"/>
</dbReference>
<proteinExistence type="inferred from homology"/>
<evidence type="ECO:0000256" key="2">
    <source>
        <dbReference type="ARBA" id="ARBA00022705"/>
    </source>
</evidence>
<feature type="domain" description="AAA+ ATPase" evidence="10">
    <location>
        <begin position="287"/>
        <end position="421"/>
    </location>
</feature>
<evidence type="ECO:0000256" key="4">
    <source>
        <dbReference type="ARBA" id="ARBA00022840"/>
    </source>
</evidence>
<accession>A0AAN8PFP7</accession>
<dbReference type="CDD" id="cd18140">
    <property type="entry name" value="HLD_clamp_RFC"/>
    <property type="match status" value="1"/>
</dbReference>
<dbReference type="Proteomes" id="UP001372834">
    <property type="component" value="Unassembled WGS sequence"/>
</dbReference>
<evidence type="ECO:0000256" key="7">
    <source>
        <dbReference type="ARBA" id="ARBA00023306"/>
    </source>
</evidence>
<dbReference type="GO" id="GO:0016887">
    <property type="term" value="F:ATP hydrolysis activity"/>
    <property type="evidence" value="ECO:0007669"/>
    <property type="project" value="InterPro"/>
</dbReference>
<evidence type="ECO:0000313" key="12">
    <source>
        <dbReference type="Proteomes" id="UP001372834"/>
    </source>
</evidence>
<comment type="similarity">
    <text evidence="8">Belongs to the activator 1 small subunits family. CTF18 subfamily.</text>
</comment>
<dbReference type="InterPro" id="IPR027417">
    <property type="entry name" value="P-loop_NTPase"/>
</dbReference>
<dbReference type="GO" id="GO:0005634">
    <property type="term" value="C:nucleus"/>
    <property type="evidence" value="ECO:0007669"/>
    <property type="project" value="UniProtKB-SubCell"/>
</dbReference>
<dbReference type="GO" id="GO:0005524">
    <property type="term" value="F:ATP binding"/>
    <property type="evidence" value="ECO:0007669"/>
    <property type="project" value="UniProtKB-KW"/>
</dbReference>
<name>A0AAN8PFP7_POLSC</name>
<keyword evidence="5" id="KW-0238">DNA-binding</keyword>
<dbReference type="CDD" id="cd00009">
    <property type="entry name" value="AAA"/>
    <property type="match status" value="1"/>
</dbReference>
<dbReference type="SMART" id="SM00382">
    <property type="entry name" value="AAA"/>
    <property type="match status" value="1"/>
</dbReference>
<dbReference type="AlphaFoldDB" id="A0AAN8PFP7"/>
<dbReference type="Gene3D" id="3.40.50.300">
    <property type="entry name" value="P-loop containing nucleotide triphosphate hydrolases"/>
    <property type="match status" value="1"/>
</dbReference>
<dbReference type="EMBL" id="JAWJWE010000036">
    <property type="protein sequence ID" value="KAK6628421.1"/>
    <property type="molecule type" value="Genomic_DNA"/>
</dbReference>